<name>A0A4Y2ETS8_ARAVE</name>
<feature type="chain" id="PRO_5021362381" description="Secreted protein" evidence="1">
    <location>
        <begin position="20"/>
        <end position="92"/>
    </location>
</feature>
<sequence length="92" mass="10740">MAFCLLYLLSPFYPCSVLGNNDIHMTYTTIHMTYTNVCYDFLRIALRKLHIYAFASGVIRLIVITTSTLEIGWSLNDHHPARPNHFRREYVS</sequence>
<proteinExistence type="predicted"/>
<keyword evidence="3" id="KW-1185">Reference proteome</keyword>
<reference evidence="2 3" key="1">
    <citation type="journal article" date="2019" name="Sci. Rep.">
        <title>Orb-weaving spider Araneus ventricosus genome elucidates the spidroin gene catalogue.</title>
        <authorList>
            <person name="Kono N."/>
            <person name="Nakamura H."/>
            <person name="Ohtoshi R."/>
            <person name="Moran D.A.P."/>
            <person name="Shinohara A."/>
            <person name="Yoshida Y."/>
            <person name="Fujiwara M."/>
            <person name="Mori M."/>
            <person name="Tomita M."/>
            <person name="Arakawa K."/>
        </authorList>
    </citation>
    <scope>NUCLEOTIDE SEQUENCE [LARGE SCALE GENOMIC DNA]</scope>
</reference>
<dbReference type="EMBL" id="BGPR01000712">
    <property type="protein sequence ID" value="GBM32603.1"/>
    <property type="molecule type" value="Genomic_DNA"/>
</dbReference>
<evidence type="ECO:0000256" key="1">
    <source>
        <dbReference type="SAM" id="SignalP"/>
    </source>
</evidence>
<organism evidence="2 3">
    <name type="scientific">Araneus ventricosus</name>
    <name type="common">Orbweaver spider</name>
    <name type="synonym">Epeira ventricosa</name>
    <dbReference type="NCBI Taxonomy" id="182803"/>
    <lineage>
        <taxon>Eukaryota</taxon>
        <taxon>Metazoa</taxon>
        <taxon>Ecdysozoa</taxon>
        <taxon>Arthropoda</taxon>
        <taxon>Chelicerata</taxon>
        <taxon>Arachnida</taxon>
        <taxon>Araneae</taxon>
        <taxon>Araneomorphae</taxon>
        <taxon>Entelegynae</taxon>
        <taxon>Araneoidea</taxon>
        <taxon>Araneidae</taxon>
        <taxon>Araneus</taxon>
    </lineage>
</organism>
<evidence type="ECO:0008006" key="4">
    <source>
        <dbReference type="Google" id="ProtNLM"/>
    </source>
</evidence>
<accession>A0A4Y2ETS8</accession>
<feature type="signal peptide" evidence="1">
    <location>
        <begin position="1"/>
        <end position="19"/>
    </location>
</feature>
<protein>
    <recommendedName>
        <fullName evidence="4">Secreted protein</fullName>
    </recommendedName>
</protein>
<evidence type="ECO:0000313" key="2">
    <source>
        <dbReference type="EMBL" id="GBM32603.1"/>
    </source>
</evidence>
<comment type="caution">
    <text evidence="2">The sequence shown here is derived from an EMBL/GenBank/DDBJ whole genome shotgun (WGS) entry which is preliminary data.</text>
</comment>
<dbReference type="Proteomes" id="UP000499080">
    <property type="component" value="Unassembled WGS sequence"/>
</dbReference>
<evidence type="ECO:0000313" key="3">
    <source>
        <dbReference type="Proteomes" id="UP000499080"/>
    </source>
</evidence>
<dbReference type="AlphaFoldDB" id="A0A4Y2ETS8"/>
<keyword evidence="1" id="KW-0732">Signal</keyword>
<gene>
    <name evidence="2" type="ORF">AVEN_195562_1</name>
</gene>